<feature type="domain" description="DUF2300" evidence="2">
    <location>
        <begin position="109"/>
        <end position="235"/>
    </location>
</feature>
<organism evidence="3 4">
    <name type="scientific">Massilia forsythiae</name>
    <dbReference type="NCBI Taxonomy" id="2728020"/>
    <lineage>
        <taxon>Bacteria</taxon>
        <taxon>Pseudomonadati</taxon>
        <taxon>Pseudomonadota</taxon>
        <taxon>Betaproteobacteria</taxon>
        <taxon>Burkholderiales</taxon>
        <taxon>Oxalobacteraceae</taxon>
        <taxon>Telluria group</taxon>
        <taxon>Massilia</taxon>
    </lineage>
</organism>
<protein>
    <submittedName>
        <fullName evidence="3">DUF2300 domain-containing protein</fullName>
    </submittedName>
</protein>
<reference evidence="3 4" key="1">
    <citation type="submission" date="2020-04" db="EMBL/GenBank/DDBJ databases">
        <title>Genome sequencing of novel species.</title>
        <authorList>
            <person name="Heo J."/>
            <person name="Kim S.-J."/>
            <person name="Kim J.-S."/>
            <person name="Hong S.-B."/>
            <person name="Kwon S.-W."/>
        </authorList>
    </citation>
    <scope>NUCLEOTIDE SEQUENCE [LARGE SCALE GENOMIC DNA]</scope>
    <source>
        <strain evidence="3 4">GN2-R2</strain>
    </source>
</reference>
<dbReference type="InterPro" id="IPR012338">
    <property type="entry name" value="Beta-lactam/transpept-like"/>
</dbReference>
<dbReference type="InterPro" id="IPR018748">
    <property type="entry name" value="DUF2300_secreted"/>
</dbReference>
<dbReference type="PROSITE" id="PS51257">
    <property type="entry name" value="PROKAR_LIPOPROTEIN"/>
    <property type="match status" value="1"/>
</dbReference>
<evidence type="ECO:0000313" key="3">
    <source>
        <dbReference type="EMBL" id="QJE03455.1"/>
    </source>
</evidence>
<sequence>MRSGPLRAPPRRPWRPRARALAAACLLAAACAQPAAATLDLAWLRGGEVAALQLHQGARPPSASVHASAPAAAGARPVPLGSLWKLFVYVYAADSGLPMPDYRCGGHVPDEVYCCEAGASIDRDAALAQSCGLFFSPARLMLARDPWRRYWTRRLGAAPAGQFAWLADPALLTPERTVRLDSLLRALASLPPASRADAEAALLRVVLDGRGADTVRWFGSRLRVKTFSWHEPGHPRAPLGGAAGWLADGTPVWFAGAGTSAAILRGWAPQLAAALPPPVAAADAAGAAPADAGCVVVDFFARYPLRSVTGPAGPARPGPLAGRHVALFENGQRLAFRADGMTLARGPGGHPLLQGRFGVNDYVARVLEREGGAAEPEAAKALAIAARSYLRQNARPEGSCRRIADSSAAQRVGPDLPSPAALAVARWTDRLVVDGPAVRYHGTTPGPNVLAWSDALAQARAGRPFDAILARAYPGAVLTVDGAGGRSCRRLHGNEDWLAAMLPRWERLLRSQPGYERPAQLPSVCELALGAPYSEQSRNRIFMRPLSGREDRITLAHEYVHIALRGHPRGQDEAYVEQTARRLVDLNLESL</sequence>
<dbReference type="SUPFAM" id="SSF56601">
    <property type="entry name" value="beta-lactamase/transpeptidase-like"/>
    <property type="match status" value="1"/>
</dbReference>
<feature type="signal peptide" evidence="1">
    <location>
        <begin position="1"/>
        <end position="37"/>
    </location>
</feature>
<dbReference type="EMBL" id="CP051685">
    <property type="protein sequence ID" value="QJE03455.1"/>
    <property type="molecule type" value="Genomic_DNA"/>
</dbReference>
<evidence type="ECO:0000256" key="1">
    <source>
        <dbReference type="SAM" id="SignalP"/>
    </source>
</evidence>
<proteinExistence type="predicted"/>
<feature type="domain" description="DUF2300" evidence="2">
    <location>
        <begin position="450"/>
        <end position="568"/>
    </location>
</feature>
<keyword evidence="4" id="KW-1185">Reference proteome</keyword>
<keyword evidence="1" id="KW-0732">Signal</keyword>
<evidence type="ECO:0000259" key="2">
    <source>
        <dbReference type="Pfam" id="PF10062"/>
    </source>
</evidence>
<accession>A0A7Z2W2Z1</accession>
<dbReference type="Proteomes" id="UP000502415">
    <property type="component" value="Chromosome"/>
</dbReference>
<dbReference type="Pfam" id="PF10062">
    <property type="entry name" value="DUF2300"/>
    <property type="match status" value="2"/>
</dbReference>
<name>A0A7Z2W2Z1_9BURK</name>
<gene>
    <name evidence="3" type="ORF">HH212_18770</name>
</gene>
<feature type="chain" id="PRO_5030902054" evidence="1">
    <location>
        <begin position="38"/>
        <end position="591"/>
    </location>
</feature>
<dbReference type="KEGG" id="mfy:HH212_18770"/>
<evidence type="ECO:0000313" key="4">
    <source>
        <dbReference type="Proteomes" id="UP000502415"/>
    </source>
</evidence>
<dbReference type="AlphaFoldDB" id="A0A7Z2W2Z1"/>